<dbReference type="GO" id="GO:0005886">
    <property type="term" value="C:plasma membrane"/>
    <property type="evidence" value="ECO:0007669"/>
    <property type="project" value="UniProtKB-SubCell"/>
</dbReference>
<dbReference type="STRING" id="34062.AXE82_08520"/>
<comment type="similarity">
    <text evidence="10">Belongs to the glycosyltransferase 28 family. MurG subfamily.</text>
</comment>
<protein>
    <recommendedName>
        <fullName evidence="10">UDP-N-acetylglucosamine--N-acetylmuramyl-(pentapeptide) pyrophosphoryl-undecaprenol N-acetylglucosamine transferase</fullName>
        <ecNumber evidence="10">2.4.1.227</ecNumber>
    </recommendedName>
    <alternativeName>
        <fullName evidence="10">Undecaprenyl-PP-MurNAc-pentapeptide-UDPGlcNAc GlcNAc transferase</fullName>
    </alternativeName>
</protein>
<feature type="binding site" evidence="10">
    <location>
        <begin position="279"/>
        <end position="284"/>
    </location>
    <ligand>
        <name>UDP-N-acetyl-alpha-D-glucosamine</name>
        <dbReference type="ChEBI" id="CHEBI:57705"/>
    </ligand>
</feature>
<gene>
    <name evidence="10 13" type="primary">murG</name>
    <name evidence="13" type="ORF">NP7_01610</name>
</gene>
<dbReference type="CDD" id="cd03785">
    <property type="entry name" value="GT28_MurG"/>
    <property type="match status" value="1"/>
</dbReference>
<keyword evidence="2 10" id="KW-0132">Cell division</keyword>
<organism evidence="13 14">
    <name type="scientific">Faucicola osloensis</name>
    <name type="common">Moraxella osloensis</name>
    <dbReference type="NCBI Taxonomy" id="34062"/>
    <lineage>
        <taxon>Bacteria</taxon>
        <taxon>Pseudomonadati</taxon>
        <taxon>Pseudomonadota</taxon>
        <taxon>Gammaproteobacteria</taxon>
        <taxon>Moraxellales</taxon>
        <taxon>Moraxellaceae</taxon>
        <taxon>Faucicola</taxon>
    </lineage>
</organism>
<keyword evidence="4 10" id="KW-0808">Transferase</keyword>
<evidence type="ECO:0000256" key="4">
    <source>
        <dbReference type="ARBA" id="ARBA00022679"/>
    </source>
</evidence>
<dbReference type="GO" id="GO:0009252">
    <property type="term" value="P:peptidoglycan biosynthetic process"/>
    <property type="evidence" value="ECO:0007669"/>
    <property type="project" value="UniProtKB-UniRule"/>
</dbReference>
<dbReference type="GO" id="GO:0051301">
    <property type="term" value="P:cell division"/>
    <property type="evidence" value="ECO:0007669"/>
    <property type="project" value="UniProtKB-KW"/>
</dbReference>
<dbReference type="Pfam" id="PF03033">
    <property type="entry name" value="Glyco_transf_28"/>
    <property type="match status" value="1"/>
</dbReference>
<accession>A0A2D2LSV4</accession>
<dbReference type="NCBIfam" id="TIGR01133">
    <property type="entry name" value="murG"/>
    <property type="match status" value="1"/>
</dbReference>
<dbReference type="InterPro" id="IPR006009">
    <property type="entry name" value="GlcNAc_MurG"/>
</dbReference>
<dbReference type="AlphaFoldDB" id="A0A2D2LSV4"/>
<evidence type="ECO:0000256" key="9">
    <source>
        <dbReference type="ARBA" id="ARBA00023316"/>
    </source>
</evidence>
<keyword evidence="5 10" id="KW-0133">Cell shape</keyword>
<keyword evidence="8 10" id="KW-0131">Cell cycle</keyword>
<feature type="binding site" evidence="10">
    <location>
        <position position="305"/>
    </location>
    <ligand>
        <name>UDP-N-acetyl-alpha-D-glucosamine</name>
        <dbReference type="ChEBI" id="CHEBI:57705"/>
    </ligand>
</feature>
<keyword evidence="6 10" id="KW-0573">Peptidoglycan synthesis</keyword>
<dbReference type="Pfam" id="PF04101">
    <property type="entry name" value="Glyco_tran_28_C"/>
    <property type="match status" value="1"/>
</dbReference>
<feature type="binding site" evidence="10">
    <location>
        <position position="130"/>
    </location>
    <ligand>
        <name>UDP-N-acetyl-alpha-D-glucosamine</name>
        <dbReference type="ChEBI" id="CHEBI:57705"/>
    </ligand>
</feature>
<sequence length="372" mass="39941">MSEPTMQKPRVLMMAAGTGGHVFPAIAVAQALQQSGAQVHWLGTLVGMENELLQHYDFTYHAINMQGLRGNGIKRLFKAPSTLLKATLAAIKIIKTNKIDIVVGFGGYVTAPGGLAAKFCKIPILIHEQNAIAGMSNNYLSKLANQVLEAFPNTFTELPSNKVMTVGNPVREAIVQVPPPKARIDVNDTSPLKLLVIGGSLGAQALNNHIAPTLKKLESMPDAKPWQVRHQCGKNNQEATQAVYSEAKLQSTQYEILPFVKDMAAAYSWADVIVCRAGALTVTEVATVGLPAVFVPLPHAVDDHQTANAKTLSEHGAAFLMPQKALTAESLSAILAKLDRHQILAMAEKAREFAKPNATQLAADAILSQLKP</sequence>
<evidence type="ECO:0000256" key="1">
    <source>
        <dbReference type="ARBA" id="ARBA00022475"/>
    </source>
</evidence>
<feature type="binding site" evidence="10">
    <location>
        <position position="200"/>
    </location>
    <ligand>
        <name>UDP-N-acetyl-alpha-D-glucosamine</name>
        <dbReference type="ChEBI" id="CHEBI:57705"/>
    </ligand>
</feature>
<keyword evidence="9 10" id="KW-0961">Cell wall biogenesis/degradation</keyword>
<feature type="binding site" evidence="10">
    <location>
        <position position="171"/>
    </location>
    <ligand>
        <name>UDP-N-acetyl-alpha-D-glucosamine</name>
        <dbReference type="ChEBI" id="CHEBI:57705"/>
    </ligand>
</feature>
<dbReference type="HAMAP" id="MF_00033">
    <property type="entry name" value="MurG"/>
    <property type="match status" value="1"/>
</dbReference>
<evidence type="ECO:0000259" key="11">
    <source>
        <dbReference type="Pfam" id="PF03033"/>
    </source>
</evidence>
<dbReference type="GO" id="GO:0005975">
    <property type="term" value="P:carbohydrate metabolic process"/>
    <property type="evidence" value="ECO:0007669"/>
    <property type="project" value="InterPro"/>
</dbReference>
<keyword evidence="3 10" id="KW-0328">Glycosyltransferase</keyword>
<evidence type="ECO:0000256" key="10">
    <source>
        <dbReference type="HAMAP-Rule" id="MF_00033"/>
    </source>
</evidence>
<dbReference type="GO" id="GO:0008360">
    <property type="term" value="P:regulation of cell shape"/>
    <property type="evidence" value="ECO:0007669"/>
    <property type="project" value="UniProtKB-KW"/>
</dbReference>
<dbReference type="GO" id="GO:0071555">
    <property type="term" value="P:cell wall organization"/>
    <property type="evidence" value="ECO:0007669"/>
    <property type="project" value="UniProtKB-KW"/>
</dbReference>
<dbReference type="EMBL" id="CP024443">
    <property type="protein sequence ID" value="ATR78082.1"/>
    <property type="molecule type" value="Genomic_DNA"/>
</dbReference>
<evidence type="ECO:0000256" key="2">
    <source>
        <dbReference type="ARBA" id="ARBA00022618"/>
    </source>
</evidence>
<name>A0A2D2LSV4_FAUOS</name>
<dbReference type="UniPathway" id="UPA00219"/>
<comment type="catalytic activity">
    <reaction evidence="10">
        <text>di-trans,octa-cis-undecaprenyl diphospho-N-acetyl-alpha-D-muramoyl-L-alanyl-D-glutamyl-meso-2,6-diaminopimeloyl-D-alanyl-D-alanine + UDP-N-acetyl-alpha-D-glucosamine = di-trans,octa-cis-undecaprenyl diphospho-[N-acetyl-alpha-D-glucosaminyl-(1-&gt;4)]-N-acetyl-alpha-D-muramoyl-L-alanyl-D-glutamyl-meso-2,6-diaminopimeloyl-D-alanyl-D-alanine + UDP + H(+)</text>
        <dbReference type="Rhea" id="RHEA:31227"/>
        <dbReference type="ChEBI" id="CHEBI:15378"/>
        <dbReference type="ChEBI" id="CHEBI:57705"/>
        <dbReference type="ChEBI" id="CHEBI:58223"/>
        <dbReference type="ChEBI" id="CHEBI:61387"/>
        <dbReference type="ChEBI" id="CHEBI:61388"/>
        <dbReference type="EC" id="2.4.1.227"/>
    </reaction>
</comment>
<comment type="function">
    <text evidence="10">Cell wall formation. Catalyzes the transfer of a GlcNAc subunit on undecaprenyl-pyrophosphoryl-MurNAc-pentapeptide (lipid intermediate I) to form undecaprenyl-pyrophosphoryl-MurNAc-(pentapeptide)GlcNAc (lipid intermediate II).</text>
</comment>
<comment type="caution">
    <text evidence="10">Lacks conserved residue(s) required for the propagation of feature annotation.</text>
</comment>
<comment type="pathway">
    <text evidence="10">Cell wall biogenesis; peptidoglycan biosynthesis.</text>
</comment>
<evidence type="ECO:0000256" key="5">
    <source>
        <dbReference type="ARBA" id="ARBA00022960"/>
    </source>
</evidence>
<evidence type="ECO:0000259" key="12">
    <source>
        <dbReference type="Pfam" id="PF04101"/>
    </source>
</evidence>
<dbReference type="GO" id="GO:0050511">
    <property type="term" value="F:undecaprenyldiphospho-muramoylpentapeptide beta-N-acetylglucosaminyltransferase activity"/>
    <property type="evidence" value="ECO:0007669"/>
    <property type="project" value="UniProtKB-UniRule"/>
</dbReference>
<dbReference type="RefSeq" id="WP_100269444.1">
    <property type="nucleotide sequence ID" value="NZ_CP024443.1"/>
</dbReference>
<dbReference type="Proteomes" id="UP000229340">
    <property type="component" value="Chromosome"/>
</dbReference>
<feature type="domain" description="Glycosyltransferase family 28 N-terminal" evidence="11">
    <location>
        <begin position="11"/>
        <end position="148"/>
    </location>
</feature>
<dbReference type="SUPFAM" id="SSF53756">
    <property type="entry name" value="UDP-Glycosyltransferase/glycogen phosphorylase"/>
    <property type="match status" value="1"/>
</dbReference>
<feature type="domain" description="Glycosyl transferase family 28 C-terminal" evidence="12">
    <location>
        <begin position="194"/>
        <end position="355"/>
    </location>
</feature>
<comment type="subcellular location">
    <subcellularLocation>
        <location evidence="10">Cell membrane</location>
        <topology evidence="10">Peripheral membrane protein</topology>
        <orientation evidence="10">Cytoplasmic side</orientation>
    </subcellularLocation>
</comment>
<evidence type="ECO:0000256" key="8">
    <source>
        <dbReference type="ARBA" id="ARBA00023306"/>
    </source>
</evidence>
<dbReference type="Gene3D" id="3.40.50.2000">
    <property type="entry name" value="Glycogen Phosphorylase B"/>
    <property type="match status" value="2"/>
</dbReference>
<evidence type="ECO:0000256" key="7">
    <source>
        <dbReference type="ARBA" id="ARBA00023136"/>
    </source>
</evidence>
<evidence type="ECO:0000256" key="6">
    <source>
        <dbReference type="ARBA" id="ARBA00022984"/>
    </source>
</evidence>
<dbReference type="PANTHER" id="PTHR21015:SF22">
    <property type="entry name" value="GLYCOSYLTRANSFERASE"/>
    <property type="match status" value="1"/>
</dbReference>
<dbReference type="PANTHER" id="PTHR21015">
    <property type="entry name" value="UDP-N-ACETYLGLUCOSAMINE--N-ACETYLMURAMYL-(PENTAPEPTIDE) PYROPHOSPHORYL-UNDECAPRENOL N-ACETYLGLUCOSAMINE TRANSFERASE 1"/>
    <property type="match status" value="1"/>
</dbReference>
<dbReference type="InterPro" id="IPR004276">
    <property type="entry name" value="GlycoTrans_28_N"/>
</dbReference>
<keyword evidence="7 10" id="KW-0472">Membrane</keyword>
<proteinExistence type="inferred from homology"/>
<evidence type="ECO:0000313" key="14">
    <source>
        <dbReference type="Proteomes" id="UP000229340"/>
    </source>
</evidence>
<evidence type="ECO:0000313" key="13">
    <source>
        <dbReference type="EMBL" id="ATR78082.1"/>
    </source>
</evidence>
<reference evidence="14" key="1">
    <citation type="submission" date="2017-11" db="EMBL/GenBank/DDBJ databases">
        <title>Complete genome sequence of Moraxella osloensis NP7 isolated from human skin.</title>
        <authorList>
            <person name="Lee K."/>
            <person name="Lim J.Y."/>
            <person name="Hwang I."/>
        </authorList>
    </citation>
    <scope>NUCLEOTIDE SEQUENCE [LARGE SCALE GENOMIC DNA]</scope>
    <source>
        <strain evidence="14">NP7</strain>
    </source>
</reference>
<dbReference type="InterPro" id="IPR007235">
    <property type="entry name" value="Glyco_trans_28_C"/>
</dbReference>
<feature type="binding site" evidence="10">
    <location>
        <begin position="18"/>
        <end position="20"/>
    </location>
    <ligand>
        <name>UDP-N-acetyl-alpha-D-glucosamine</name>
        <dbReference type="ChEBI" id="CHEBI:57705"/>
    </ligand>
</feature>
<evidence type="ECO:0000256" key="3">
    <source>
        <dbReference type="ARBA" id="ARBA00022676"/>
    </source>
</evidence>
<dbReference type="EC" id="2.4.1.227" evidence="10"/>
<dbReference type="GO" id="GO:0051991">
    <property type="term" value="F:UDP-N-acetyl-D-glucosamine:N-acetylmuramoyl-L-alanyl-D-glutamyl-meso-2,6-diaminopimelyl-D-alanyl-D-alanine-diphosphoundecaprenol 4-beta-N-acetylglucosaminlytransferase activity"/>
    <property type="evidence" value="ECO:0007669"/>
    <property type="project" value="RHEA"/>
</dbReference>
<keyword evidence="1 10" id="KW-1003">Cell membrane</keyword>